<gene>
    <name evidence="6" type="ORF">EV210_102162</name>
</gene>
<dbReference type="GO" id="GO:0006865">
    <property type="term" value="P:amino acid transport"/>
    <property type="evidence" value="ECO:0007669"/>
    <property type="project" value="TreeGrafter"/>
</dbReference>
<dbReference type="InterPro" id="IPR051455">
    <property type="entry name" value="Bact_solute-bind_prot3"/>
</dbReference>
<dbReference type="PANTHER" id="PTHR30085:SF6">
    <property type="entry name" value="ABC TRANSPORTER GLUTAMINE-BINDING PROTEIN GLNH"/>
    <property type="match status" value="1"/>
</dbReference>
<dbReference type="EMBL" id="SLUI01000002">
    <property type="protein sequence ID" value="TCL39252.1"/>
    <property type="molecule type" value="Genomic_DNA"/>
</dbReference>
<dbReference type="PANTHER" id="PTHR30085">
    <property type="entry name" value="AMINO ACID ABC TRANSPORTER PERMEASE"/>
    <property type="match status" value="1"/>
</dbReference>
<feature type="signal peptide" evidence="4">
    <location>
        <begin position="1"/>
        <end position="21"/>
    </location>
</feature>
<comment type="similarity">
    <text evidence="1">Belongs to the bacterial solute-binding protein 3 family.</text>
</comment>
<dbReference type="RefSeq" id="WP_132075478.1">
    <property type="nucleotide sequence ID" value="NZ_SLUI01000002.1"/>
</dbReference>
<name>A0A4R1QAQ7_9FIRM</name>
<evidence type="ECO:0000256" key="3">
    <source>
        <dbReference type="ARBA" id="ARBA00022729"/>
    </source>
</evidence>
<dbReference type="SUPFAM" id="SSF53850">
    <property type="entry name" value="Periplasmic binding protein-like II"/>
    <property type="match status" value="1"/>
</dbReference>
<keyword evidence="3 4" id="KW-0732">Signal</keyword>
<feature type="chain" id="PRO_5039687091" evidence="4">
    <location>
        <begin position="22"/>
        <end position="292"/>
    </location>
</feature>
<evidence type="ECO:0000313" key="6">
    <source>
        <dbReference type="EMBL" id="TCL39252.1"/>
    </source>
</evidence>
<evidence type="ECO:0000256" key="1">
    <source>
        <dbReference type="ARBA" id="ARBA00010333"/>
    </source>
</evidence>
<dbReference type="GO" id="GO:0030288">
    <property type="term" value="C:outer membrane-bounded periplasmic space"/>
    <property type="evidence" value="ECO:0007669"/>
    <property type="project" value="TreeGrafter"/>
</dbReference>
<evidence type="ECO:0000259" key="5">
    <source>
        <dbReference type="SMART" id="SM00062"/>
    </source>
</evidence>
<sequence length="292" mass="31766">MNFKKTLAVAFSALLLIGVLAGCGSNTATKADGKGEPAAAKSSIEEIKKRGTIRIGIFGDKPPFGYIDANGKNQGYDVFIAKRFAKDLLGDESKIEFVLLEPASRVEYLQTNKVDIILANFTVTDERKQKVDFANPYMKVALGIVSPAGEPITSVEQLKGKKLIVTKGTTAETYFTKNHPDIELLKFDQITQTFEALKDKRGAAYANDNTLLFAWAKENAGFTVGVATLGGLDTIAPAVKKGNKELLDWINTELETLGKENFIHKAYEATLKPVYGDSINPEDIVVEGGKLK</sequence>
<reference evidence="6 7" key="1">
    <citation type="submission" date="2019-03" db="EMBL/GenBank/DDBJ databases">
        <title>Genomic Encyclopedia of Type Strains, Phase IV (KMG-IV): sequencing the most valuable type-strain genomes for metagenomic binning, comparative biology and taxonomic classification.</title>
        <authorList>
            <person name="Goeker M."/>
        </authorList>
    </citation>
    <scope>NUCLEOTIDE SEQUENCE [LARGE SCALE GENOMIC DNA]</scope>
    <source>
        <strain evidence="6 7">DSM 15969</strain>
    </source>
</reference>
<dbReference type="Gene3D" id="3.40.190.10">
    <property type="entry name" value="Periplasmic binding protein-like II"/>
    <property type="match status" value="2"/>
</dbReference>
<comment type="caution">
    <text evidence="6">The sequence shown here is derived from an EMBL/GenBank/DDBJ whole genome shotgun (WGS) entry which is preliminary data.</text>
</comment>
<dbReference type="OrthoDB" id="115856at2"/>
<dbReference type="SMART" id="SM00062">
    <property type="entry name" value="PBPb"/>
    <property type="match status" value="1"/>
</dbReference>
<accession>A0A4R1QAQ7</accession>
<dbReference type="PROSITE" id="PS51257">
    <property type="entry name" value="PROKAR_LIPOPROTEIN"/>
    <property type="match status" value="1"/>
</dbReference>
<keyword evidence="2" id="KW-0813">Transport</keyword>
<evidence type="ECO:0000256" key="4">
    <source>
        <dbReference type="SAM" id="SignalP"/>
    </source>
</evidence>
<dbReference type="Proteomes" id="UP000295063">
    <property type="component" value="Unassembled WGS sequence"/>
</dbReference>
<dbReference type="AlphaFoldDB" id="A0A4R1QAQ7"/>
<keyword evidence="7" id="KW-1185">Reference proteome</keyword>
<feature type="domain" description="Solute-binding protein family 3/N-terminal" evidence="5">
    <location>
        <begin position="52"/>
        <end position="274"/>
    </location>
</feature>
<proteinExistence type="inferred from homology"/>
<dbReference type="CDD" id="cd13694">
    <property type="entry name" value="PBP2_Cysteine"/>
    <property type="match status" value="1"/>
</dbReference>
<evidence type="ECO:0000256" key="2">
    <source>
        <dbReference type="ARBA" id="ARBA00022448"/>
    </source>
</evidence>
<dbReference type="Pfam" id="PF00497">
    <property type="entry name" value="SBP_bac_3"/>
    <property type="match status" value="1"/>
</dbReference>
<dbReference type="InterPro" id="IPR001638">
    <property type="entry name" value="Solute-binding_3/MltF_N"/>
</dbReference>
<protein>
    <submittedName>
        <fullName evidence="6">Polar amino acid transport system substrate-binding protein</fullName>
    </submittedName>
</protein>
<organism evidence="6 7">
    <name type="scientific">Anaerospora hongkongensis</name>
    <dbReference type="NCBI Taxonomy" id="244830"/>
    <lineage>
        <taxon>Bacteria</taxon>
        <taxon>Bacillati</taxon>
        <taxon>Bacillota</taxon>
        <taxon>Negativicutes</taxon>
        <taxon>Selenomonadales</taxon>
        <taxon>Sporomusaceae</taxon>
        <taxon>Anaerospora</taxon>
    </lineage>
</organism>
<evidence type="ECO:0000313" key="7">
    <source>
        <dbReference type="Proteomes" id="UP000295063"/>
    </source>
</evidence>
<dbReference type="GO" id="GO:0005576">
    <property type="term" value="C:extracellular region"/>
    <property type="evidence" value="ECO:0007669"/>
    <property type="project" value="TreeGrafter"/>
</dbReference>